<evidence type="ECO:0000313" key="3">
    <source>
        <dbReference type="EMBL" id="CAF2108063.1"/>
    </source>
</evidence>
<keyword evidence="2" id="KW-1133">Transmembrane helix</keyword>
<evidence type="ECO:0000256" key="1">
    <source>
        <dbReference type="SAM" id="MobiDB-lite"/>
    </source>
</evidence>
<keyword evidence="2" id="KW-0472">Membrane</keyword>
<organism evidence="4 5">
    <name type="scientific">Brassica napus</name>
    <name type="common">Rape</name>
    <dbReference type="NCBI Taxonomy" id="3708"/>
    <lineage>
        <taxon>Eukaryota</taxon>
        <taxon>Viridiplantae</taxon>
        <taxon>Streptophyta</taxon>
        <taxon>Embryophyta</taxon>
        <taxon>Tracheophyta</taxon>
        <taxon>Spermatophyta</taxon>
        <taxon>Magnoliopsida</taxon>
        <taxon>eudicotyledons</taxon>
        <taxon>Gunneridae</taxon>
        <taxon>Pentapetalae</taxon>
        <taxon>rosids</taxon>
        <taxon>malvids</taxon>
        <taxon>Brassicales</taxon>
        <taxon>Brassicaceae</taxon>
        <taxon>Brassiceae</taxon>
        <taxon>Brassica</taxon>
    </lineage>
</organism>
<evidence type="ECO:0000256" key="2">
    <source>
        <dbReference type="SAM" id="Phobius"/>
    </source>
</evidence>
<dbReference type="PANTHER" id="PTHR35275:SF12">
    <property type="entry name" value="ZCF37"/>
    <property type="match status" value="1"/>
</dbReference>
<dbReference type="EMBL" id="LK032110">
    <property type="protein sequence ID" value="CDY20646.1"/>
    <property type="molecule type" value="Genomic_DNA"/>
</dbReference>
<reference evidence="4" key="2">
    <citation type="submission" date="2014-06" db="EMBL/GenBank/DDBJ databases">
        <authorList>
            <person name="Genoscope - CEA"/>
        </authorList>
    </citation>
    <scope>NUCLEOTIDE SEQUENCE</scope>
</reference>
<dbReference type="Gramene" id="CDY20646">
    <property type="protein sequence ID" value="CDY20646"/>
    <property type="gene ID" value="GSBRNA2T00012829001"/>
</dbReference>
<feature type="transmembrane region" description="Helical" evidence="2">
    <location>
        <begin position="124"/>
        <end position="155"/>
    </location>
</feature>
<protein>
    <submittedName>
        <fullName evidence="3">(rape) hypothetical protein</fullName>
    </submittedName>
    <submittedName>
        <fullName evidence="4">BnaC08g14120D protein</fullName>
    </submittedName>
</protein>
<accession>A0A078G5B7</accession>
<feature type="compositionally biased region" description="Basic residues" evidence="1">
    <location>
        <begin position="165"/>
        <end position="178"/>
    </location>
</feature>
<dbReference type="STRING" id="3708.A0A078G5B7"/>
<dbReference type="OMA" id="QDEHRII"/>
<evidence type="ECO:0000313" key="4">
    <source>
        <dbReference type="EMBL" id="CDY20646.1"/>
    </source>
</evidence>
<dbReference type="Proteomes" id="UP000028999">
    <property type="component" value="Unassembled WGS sequence"/>
</dbReference>
<dbReference type="InterPro" id="IPR045880">
    <property type="entry name" value="ZCF37"/>
</dbReference>
<proteinExistence type="predicted"/>
<sequence length="213" mass="24323">MVSLFSSRKGSKESKNPYSNRGLDKFSALLSELDEKRQNIHAKRVDSDGPPLVRFVFKSSGECVPVMIKTKKGPKKKDDAQDDLVVKTESNTKEEKEIKPEAREHKQRCVLKENLKKFSRPNHFLPVTAILVLIFLVFFGRSVSTMCTCIVWYLIPIIKEQSRKKGSTYKTKKKNKKKMNTENGASLNKKMACDQTVLKEKYPHVAAPCKTTR</sequence>
<dbReference type="EMBL" id="HG994372">
    <property type="protein sequence ID" value="CAF2108063.1"/>
    <property type="molecule type" value="Genomic_DNA"/>
</dbReference>
<gene>
    <name evidence="4" type="primary">BnaC08g14120D</name>
    <name evidence="3" type="ORF">DARMORV10_C08P13520.1</name>
    <name evidence="4" type="ORF">GSBRNA2T00012829001</name>
</gene>
<reference evidence="4 5" key="1">
    <citation type="journal article" date="2014" name="Science">
        <title>Plant genetics. Early allopolyploid evolution in the post-Neolithic Brassica napus oilseed genome.</title>
        <authorList>
            <person name="Chalhoub B."/>
            <person name="Denoeud F."/>
            <person name="Liu S."/>
            <person name="Parkin I.A."/>
            <person name="Tang H."/>
            <person name="Wang X."/>
            <person name="Chiquet J."/>
            <person name="Belcram H."/>
            <person name="Tong C."/>
            <person name="Samans B."/>
            <person name="Correa M."/>
            <person name="Da Silva C."/>
            <person name="Just J."/>
            <person name="Falentin C."/>
            <person name="Koh C.S."/>
            <person name="Le Clainche I."/>
            <person name="Bernard M."/>
            <person name="Bento P."/>
            <person name="Noel B."/>
            <person name="Labadie K."/>
            <person name="Alberti A."/>
            <person name="Charles M."/>
            <person name="Arnaud D."/>
            <person name="Guo H."/>
            <person name="Daviaud C."/>
            <person name="Alamery S."/>
            <person name="Jabbari K."/>
            <person name="Zhao M."/>
            <person name="Edger P.P."/>
            <person name="Chelaifa H."/>
            <person name="Tack D."/>
            <person name="Lassalle G."/>
            <person name="Mestiri I."/>
            <person name="Schnel N."/>
            <person name="Le Paslier M.C."/>
            <person name="Fan G."/>
            <person name="Renault V."/>
            <person name="Bayer P.E."/>
            <person name="Golicz A.A."/>
            <person name="Manoli S."/>
            <person name="Lee T.H."/>
            <person name="Thi V.H."/>
            <person name="Chalabi S."/>
            <person name="Hu Q."/>
            <person name="Fan C."/>
            <person name="Tollenaere R."/>
            <person name="Lu Y."/>
            <person name="Battail C."/>
            <person name="Shen J."/>
            <person name="Sidebottom C.H."/>
            <person name="Wang X."/>
            <person name="Canaguier A."/>
            <person name="Chauveau A."/>
            <person name="Berard A."/>
            <person name="Deniot G."/>
            <person name="Guan M."/>
            <person name="Liu Z."/>
            <person name="Sun F."/>
            <person name="Lim Y.P."/>
            <person name="Lyons E."/>
            <person name="Town C.D."/>
            <person name="Bancroft I."/>
            <person name="Wang X."/>
            <person name="Meng J."/>
            <person name="Ma J."/>
            <person name="Pires J.C."/>
            <person name="King G.J."/>
            <person name="Brunel D."/>
            <person name="Delourme R."/>
            <person name="Renard M."/>
            <person name="Aury J.M."/>
            <person name="Adams K.L."/>
            <person name="Batley J."/>
            <person name="Snowdon R.J."/>
            <person name="Tost J."/>
            <person name="Edwards D."/>
            <person name="Zhou Y."/>
            <person name="Hua W."/>
            <person name="Sharpe A.G."/>
            <person name="Paterson A.H."/>
            <person name="Guan C."/>
            <person name="Wincker P."/>
        </authorList>
    </citation>
    <scope>NUCLEOTIDE SEQUENCE [LARGE SCALE GENOMIC DNA]</scope>
    <source>
        <strain evidence="5">cv. Darmor-bzh</strain>
    </source>
</reference>
<feature type="region of interest" description="Disordered" evidence="1">
    <location>
        <begin position="165"/>
        <end position="186"/>
    </location>
</feature>
<name>A0A078G5B7_BRANA</name>
<dbReference type="AlphaFoldDB" id="A0A078G5B7"/>
<dbReference type="PANTHER" id="PTHR35275">
    <property type="entry name" value="ZCF37"/>
    <property type="match status" value="1"/>
</dbReference>
<dbReference type="Proteomes" id="UP001295469">
    <property type="component" value="Chromosome C08"/>
</dbReference>
<evidence type="ECO:0000313" key="5">
    <source>
        <dbReference type="Proteomes" id="UP000028999"/>
    </source>
</evidence>
<keyword evidence="5" id="KW-1185">Reference proteome</keyword>
<dbReference type="PaxDb" id="3708-A0A078G5B7"/>
<dbReference type="OrthoDB" id="1932497at2759"/>
<feature type="region of interest" description="Disordered" evidence="1">
    <location>
        <begin position="1"/>
        <end position="22"/>
    </location>
</feature>
<reference evidence="3" key="3">
    <citation type="submission" date="2021-01" db="EMBL/GenBank/DDBJ databases">
        <authorList>
            <consortium name="Genoscope - CEA"/>
            <person name="William W."/>
        </authorList>
    </citation>
    <scope>NUCLEOTIDE SEQUENCE</scope>
</reference>
<keyword evidence="2" id="KW-0812">Transmembrane</keyword>